<evidence type="ECO:0000259" key="9">
    <source>
        <dbReference type="SMART" id="SM00656"/>
    </source>
</evidence>
<keyword evidence="1" id="KW-1015">Disulfide bond</keyword>
<comment type="catalytic activity">
    <reaction evidence="4">
        <text>Eliminative cleavage of (1-&gt;4)-alpha-D-galacturonan methyl ester to give oligosaccharides with 4-deoxy-6-O-methyl-alpha-D-galact-4-enuronosyl groups at their non-reducing ends.</text>
        <dbReference type="EC" id="4.2.2.10"/>
    </reaction>
</comment>
<dbReference type="GO" id="GO:0030570">
    <property type="term" value="F:pectate lyase activity"/>
    <property type="evidence" value="ECO:0007669"/>
    <property type="project" value="InterPro"/>
</dbReference>
<evidence type="ECO:0000256" key="7">
    <source>
        <dbReference type="SAM" id="MobiDB-lite"/>
    </source>
</evidence>
<accession>V9EFQ8</accession>
<dbReference type="InterPro" id="IPR045032">
    <property type="entry name" value="PEL"/>
</dbReference>
<feature type="compositionally biased region" description="Basic and acidic residues" evidence="7">
    <location>
        <begin position="478"/>
        <end position="489"/>
    </location>
</feature>
<dbReference type="GO" id="GO:0047490">
    <property type="term" value="F:pectin lyase activity"/>
    <property type="evidence" value="ECO:0007669"/>
    <property type="project" value="UniProtKB-EC"/>
</dbReference>
<evidence type="ECO:0000256" key="5">
    <source>
        <dbReference type="ARBA" id="ARBA00037631"/>
    </source>
</evidence>
<dbReference type="InterPro" id="IPR002022">
    <property type="entry name" value="Pec_lyase"/>
</dbReference>
<organism evidence="10 11">
    <name type="scientific">Phytophthora nicotianae P1569</name>
    <dbReference type="NCBI Taxonomy" id="1317065"/>
    <lineage>
        <taxon>Eukaryota</taxon>
        <taxon>Sar</taxon>
        <taxon>Stramenopiles</taxon>
        <taxon>Oomycota</taxon>
        <taxon>Peronosporomycetes</taxon>
        <taxon>Peronosporales</taxon>
        <taxon>Peronosporaceae</taxon>
        <taxon>Phytophthora</taxon>
    </lineage>
</organism>
<evidence type="ECO:0000256" key="4">
    <source>
        <dbReference type="ARBA" id="ARBA00036818"/>
    </source>
</evidence>
<keyword evidence="2" id="KW-0325">Glycoprotein</keyword>
<comment type="function">
    <text evidence="5">Pectinolytic enzymes consist of four classes of enzymes: pectin lyase, polygalacturonase, pectin methylesterase and rhamnogalacturonase. Among pectinolytic enzymes, pectin lyase is the most important in depolymerization of pectin, since it cleaves internal glycosidic bonds of highly methylated pectins.</text>
</comment>
<dbReference type="HOGENOM" id="CLU_021980_1_0_1"/>
<feature type="chain" id="PRO_5004774147" description="pectin lyase" evidence="8">
    <location>
        <begin position="22"/>
        <end position="502"/>
    </location>
</feature>
<feature type="region of interest" description="Disordered" evidence="7">
    <location>
        <begin position="384"/>
        <end position="502"/>
    </location>
</feature>
<feature type="compositionally biased region" description="Low complexity" evidence="7">
    <location>
        <begin position="389"/>
        <end position="432"/>
    </location>
</feature>
<dbReference type="PANTHER" id="PTHR31683">
    <property type="entry name" value="PECTATE LYASE 18-RELATED"/>
    <property type="match status" value="1"/>
</dbReference>
<dbReference type="EC" id="4.2.2.10" evidence="6"/>
<dbReference type="InterPro" id="IPR011050">
    <property type="entry name" value="Pectin_lyase_fold/virulence"/>
</dbReference>
<feature type="domain" description="Pectate lyase" evidence="9">
    <location>
        <begin position="99"/>
        <end position="320"/>
    </location>
</feature>
<dbReference type="Gene3D" id="2.160.20.10">
    <property type="entry name" value="Single-stranded right-handed beta-helix, Pectin lyase-like"/>
    <property type="match status" value="1"/>
</dbReference>
<dbReference type="SMART" id="SM00656">
    <property type="entry name" value="Amb_all"/>
    <property type="match status" value="1"/>
</dbReference>
<evidence type="ECO:0000313" key="10">
    <source>
        <dbReference type="EMBL" id="ETI38004.1"/>
    </source>
</evidence>
<evidence type="ECO:0000256" key="8">
    <source>
        <dbReference type="SAM" id="SignalP"/>
    </source>
</evidence>
<evidence type="ECO:0000256" key="3">
    <source>
        <dbReference type="ARBA" id="ARBA00023239"/>
    </source>
</evidence>
<feature type="compositionally biased region" description="Polar residues" evidence="7">
    <location>
        <begin position="433"/>
        <end position="447"/>
    </location>
</feature>
<dbReference type="PANTHER" id="PTHR31683:SF67">
    <property type="entry name" value="PECTIN LYASE F-RELATED"/>
    <property type="match status" value="1"/>
</dbReference>
<feature type="signal peptide" evidence="8">
    <location>
        <begin position="1"/>
        <end position="21"/>
    </location>
</feature>
<name>V9EFQ8_PHYNI</name>
<comment type="caution">
    <text evidence="10">The sequence shown here is derived from an EMBL/GenBank/DDBJ whole genome shotgun (WGS) entry which is preliminary data.</text>
</comment>
<evidence type="ECO:0000313" key="11">
    <source>
        <dbReference type="Proteomes" id="UP000018721"/>
    </source>
</evidence>
<keyword evidence="3" id="KW-0456">Lyase</keyword>
<keyword evidence="8" id="KW-0732">Signal</keyword>
<evidence type="ECO:0000256" key="1">
    <source>
        <dbReference type="ARBA" id="ARBA00023157"/>
    </source>
</evidence>
<dbReference type="InterPro" id="IPR012334">
    <property type="entry name" value="Pectin_lyas_fold"/>
</dbReference>
<dbReference type="Proteomes" id="UP000018721">
    <property type="component" value="Unassembled WGS sequence"/>
</dbReference>
<reference evidence="10 11" key="1">
    <citation type="submission" date="2013-11" db="EMBL/GenBank/DDBJ databases">
        <title>The Genome Sequence of Phytophthora parasitica P1569.</title>
        <authorList>
            <consortium name="The Broad Institute Genomics Platform"/>
            <person name="Russ C."/>
            <person name="Tyler B."/>
            <person name="Panabieres F."/>
            <person name="Shan W."/>
            <person name="Tripathy S."/>
            <person name="Grunwald N."/>
            <person name="Machado M."/>
            <person name="Johnson C.S."/>
            <person name="Arredondo F."/>
            <person name="Hong C."/>
            <person name="Coffey M."/>
            <person name="Young S.K."/>
            <person name="Zeng Q."/>
            <person name="Gargeya S."/>
            <person name="Fitzgerald M."/>
            <person name="Abouelleil A."/>
            <person name="Alvarado L."/>
            <person name="Chapman S.B."/>
            <person name="Gainer-Dewar J."/>
            <person name="Goldberg J."/>
            <person name="Griggs A."/>
            <person name="Gujja S."/>
            <person name="Hansen M."/>
            <person name="Howarth C."/>
            <person name="Imamovic A."/>
            <person name="Ireland A."/>
            <person name="Larimer J."/>
            <person name="McCowan C."/>
            <person name="Murphy C."/>
            <person name="Pearson M."/>
            <person name="Poon T.W."/>
            <person name="Priest M."/>
            <person name="Roberts A."/>
            <person name="Saif S."/>
            <person name="Shea T."/>
            <person name="Sykes S."/>
            <person name="Wortman J."/>
            <person name="Nusbaum C."/>
            <person name="Birren B."/>
        </authorList>
    </citation>
    <scope>NUCLEOTIDE SEQUENCE [LARGE SCALE GENOMIC DNA]</scope>
    <source>
        <strain evidence="10 11">P1569</strain>
    </source>
</reference>
<proteinExistence type="predicted"/>
<dbReference type="AlphaFoldDB" id="V9EFQ8"/>
<dbReference type="SUPFAM" id="SSF51126">
    <property type="entry name" value="Pectin lyase-like"/>
    <property type="match status" value="1"/>
</dbReference>
<evidence type="ECO:0000256" key="2">
    <source>
        <dbReference type="ARBA" id="ARBA00023180"/>
    </source>
</evidence>
<protein>
    <recommendedName>
        <fullName evidence="6">pectin lyase</fullName>
        <ecNumber evidence="6">4.2.2.10</ecNumber>
    </recommendedName>
</protein>
<dbReference type="Pfam" id="PF00544">
    <property type="entry name" value="Pectate_lyase_4"/>
    <property type="match status" value="1"/>
</dbReference>
<keyword evidence="11" id="KW-1185">Reference proteome</keyword>
<sequence>MARFQFALAAMLALAANSANAFTVGSPSGIAAGTTGGAGGKTVYPTSNSELVNYLASNDPLVIVLNKTFDFRGTEGTTTETGCRPDYTRECMAKKNGYKSQDVIISGGSMANTGGCTGGTEVKITYDNAARKRMTVTGNKTIRGIGKSGVIKGKGLMLDGDNIILQNIHITELNPHVVWGGDAIFMQGKQATTPLNKIWLDHIKVSRVGRQMVVTNKAGVASMTISNSDFDGNTEYSATCDGHHYWTFLFYGKNTGVSMLNNYVHGTSGRSPKIGGNPNERVVVHVANNYWGNNTGHSFELGANGYVLAEGNYFDNTKQPLFAGSDGSLYAATNSDECSKYLGRSCAANTLVDSGTFASRNGGNALKTIKGVSTVVNYKPDITETTTGSQQQQQQQSSKSDGSQQEQPSQSSGSQQKQSSQTSDDSEQQASQTGGSAQEESFVTSGSEQQQVQQEQQWGGSLPYHGGSEPNFGSQSRKLAETKNLENEWKQTTGNFGVGKLD</sequence>
<evidence type="ECO:0000256" key="6">
    <source>
        <dbReference type="ARBA" id="ARBA00039082"/>
    </source>
</evidence>
<dbReference type="eggNOG" id="ENOG502QQGH">
    <property type="taxonomic scope" value="Eukaryota"/>
</dbReference>
<feature type="compositionally biased region" description="Low complexity" evidence="7">
    <location>
        <begin position="448"/>
        <end position="457"/>
    </location>
</feature>
<gene>
    <name evidence="10" type="ORF">F443_16156</name>
</gene>
<dbReference type="EMBL" id="ANIZ01002829">
    <property type="protein sequence ID" value="ETI38004.1"/>
    <property type="molecule type" value="Genomic_DNA"/>
</dbReference>